<keyword evidence="3 7" id="KW-0812">Transmembrane</keyword>
<keyword evidence="2" id="KW-1003">Cell membrane</keyword>
<feature type="compositionally biased region" description="Low complexity" evidence="6">
    <location>
        <begin position="47"/>
        <end position="60"/>
    </location>
</feature>
<dbReference type="PANTHER" id="PTHR42920:SF5">
    <property type="entry name" value="EAMA DOMAIN-CONTAINING PROTEIN"/>
    <property type="match status" value="1"/>
</dbReference>
<name>R7QKU6_CHOCR</name>
<dbReference type="KEGG" id="ccp:CHC_T00006289001"/>
<feature type="transmembrane region" description="Helical" evidence="7">
    <location>
        <begin position="233"/>
        <end position="253"/>
    </location>
</feature>
<dbReference type="Pfam" id="PF00892">
    <property type="entry name" value="EamA"/>
    <property type="match status" value="2"/>
</dbReference>
<dbReference type="OMA" id="WIEIAAM"/>
<dbReference type="RefSeq" id="XP_005717970.1">
    <property type="nucleotide sequence ID" value="XM_005717913.1"/>
</dbReference>
<dbReference type="EMBL" id="HG001898">
    <property type="protein sequence ID" value="CDF38101.1"/>
    <property type="molecule type" value="Genomic_DNA"/>
</dbReference>
<feature type="domain" description="EamA" evidence="8">
    <location>
        <begin position="65"/>
        <end position="196"/>
    </location>
</feature>
<evidence type="ECO:0000256" key="5">
    <source>
        <dbReference type="ARBA" id="ARBA00023136"/>
    </source>
</evidence>
<comment type="subcellular location">
    <subcellularLocation>
        <location evidence="1">Cell membrane</location>
        <topology evidence="1">Multi-pass membrane protein</topology>
    </subcellularLocation>
</comment>
<feature type="transmembrane region" description="Helical" evidence="7">
    <location>
        <begin position="313"/>
        <end position="332"/>
    </location>
</feature>
<feature type="transmembrane region" description="Helical" evidence="7">
    <location>
        <begin position="338"/>
        <end position="356"/>
    </location>
</feature>
<dbReference type="Proteomes" id="UP000012073">
    <property type="component" value="Unassembled WGS sequence"/>
</dbReference>
<dbReference type="SUPFAM" id="SSF103481">
    <property type="entry name" value="Multidrug resistance efflux transporter EmrE"/>
    <property type="match status" value="2"/>
</dbReference>
<feature type="domain" description="EamA" evidence="8">
    <location>
        <begin position="205"/>
        <end position="354"/>
    </location>
</feature>
<evidence type="ECO:0000256" key="7">
    <source>
        <dbReference type="SAM" id="Phobius"/>
    </source>
</evidence>
<evidence type="ECO:0000256" key="6">
    <source>
        <dbReference type="SAM" id="MobiDB-lite"/>
    </source>
</evidence>
<dbReference type="GeneID" id="17325688"/>
<dbReference type="InterPro" id="IPR037185">
    <property type="entry name" value="EmrE-like"/>
</dbReference>
<organism evidence="9 10">
    <name type="scientific">Chondrus crispus</name>
    <name type="common">Carrageen Irish moss</name>
    <name type="synonym">Polymorpha crispa</name>
    <dbReference type="NCBI Taxonomy" id="2769"/>
    <lineage>
        <taxon>Eukaryota</taxon>
        <taxon>Rhodophyta</taxon>
        <taxon>Florideophyceae</taxon>
        <taxon>Rhodymeniophycidae</taxon>
        <taxon>Gigartinales</taxon>
        <taxon>Gigartinaceae</taxon>
        <taxon>Chondrus</taxon>
    </lineage>
</organism>
<evidence type="ECO:0000256" key="3">
    <source>
        <dbReference type="ARBA" id="ARBA00022692"/>
    </source>
</evidence>
<feature type="region of interest" description="Disordered" evidence="6">
    <location>
        <begin position="385"/>
        <end position="421"/>
    </location>
</feature>
<keyword evidence="10" id="KW-1185">Reference proteome</keyword>
<evidence type="ECO:0000313" key="9">
    <source>
        <dbReference type="EMBL" id="CDF38101.1"/>
    </source>
</evidence>
<reference evidence="10" key="1">
    <citation type="journal article" date="2013" name="Proc. Natl. Acad. Sci. U.S.A.">
        <title>Genome structure and metabolic features in the red seaweed Chondrus crispus shed light on evolution of the Archaeplastida.</title>
        <authorList>
            <person name="Collen J."/>
            <person name="Porcel B."/>
            <person name="Carre W."/>
            <person name="Ball S.G."/>
            <person name="Chaparro C."/>
            <person name="Tonon T."/>
            <person name="Barbeyron T."/>
            <person name="Michel G."/>
            <person name="Noel B."/>
            <person name="Valentin K."/>
            <person name="Elias M."/>
            <person name="Artiguenave F."/>
            <person name="Arun A."/>
            <person name="Aury J.M."/>
            <person name="Barbosa-Neto J.F."/>
            <person name="Bothwell J.H."/>
            <person name="Bouget F.Y."/>
            <person name="Brillet L."/>
            <person name="Cabello-Hurtado F."/>
            <person name="Capella-Gutierrez S."/>
            <person name="Charrier B."/>
            <person name="Cladiere L."/>
            <person name="Cock J.M."/>
            <person name="Coelho S.M."/>
            <person name="Colleoni C."/>
            <person name="Czjzek M."/>
            <person name="Da Silva C."/>
            <person name="Delage L."/>
            <person name="Denoeud F."/>
            <person name="Deschamps P."/>
            <person name="Dittami S.M."/>
            <person name="Gabaldon T."/>
            <person name="Gachon C.M."/>
            <person name="Groisillier A."/>
            <person name="Herve C."/>
            <person name="Jabbari K."/>
            <person name="Katinka M."/>
            <person name="Kloareg B."/>
            <person name="Kowalczyk N."/>
            <person name="Labadie K."/>
            <person name="Leblanc C."/>
            <person name="Lopez P.J."/>
            <person name="McLachlan D.H."/>
            <person name="Meslet-Cladiere L."/>
            <person name="Moustafa A."/>
            <person name="Nehr Z."/>
            <person name="Nyvall Collen P."/>
            <person name="Panaud O."/>
            <person name="Partensky F."/>
            <person name="Poulain J."/>
            <person name="Rensing S.A."/>
            <person name="Rousvoal S."/>
            <person name="Samson G."/>
            <person name="Symeonidi A."/>
            <person name="Weissenbach J."/>
            <person name="Zambounis A."/>
            <person name="Wincker P."/>
            <person name="Boyen C."/>
        </authorList>
    </citation>
    <scope>NUCLEOTIDE SEQUENCE [LARGE SCALE GENOMIC DNA]</scope>
    <source>
        <strain evidence="10">cv. Stackhouse</strain>
    </source>
</reference>
<dbReference type="PANTHER" id="PTHR42920">
    <property type="entry name" value="OS03G0707200 PROTEIN-RELATED"/>
    <property type="match status" value="1"/>
</dbReference>
<sequence length="421" mass="43842">MPAPAFLPTFSLRPPLLSPSRSALPRRLRLPVRSSRPRPSSAPPPTSRASSSPPSSTGPSKTVSVVLLNLVTVLWGTQHSVIKLAVDSADATPASLNCARFLLAALVSIPFLPPLPNLRRPPPVWTRGLEQAAWMFAGYAAQAVALQTTTAARSGFLLYLNVKLVPLLARLLYGRRIAPSVWASAALALAGTVLLTYDGSPPVVGDFWSVAAAAASAMFIVRMECAAATAEPAAVSAVAIGGVAALSGVWAVLDSMWAAPALSGVELAKQVATGLVPGSPETLAGVLYLGLVTTALSNYLQTVGQKKIPAERAAVLYALDPVYGAMFAYLLLGETLGAQGIAGAMLVTIAAVWSNLSGESKERAYAEGRAEKGKLLMQADFEALDVGEEGKPGVSGETEGSRTDSRTRTSDAREKHDHAGK</sequence>
<feature type="compositionally biased region" description="Low complexity" evidence="6">
    <location>
        <begin position="7"/>
        <end position="23"/>
    </location>
</feature>
<feature type="transmembrane region" description="Helical" evidence="7">
    <location>
        <begin position="177"/>
        <end position="197"/>
    </location>
</feature>
<keyword evidence="4 7" id="KW-1133">Transmembrane helix</keyword>
<keyword evidence="5 7" id="KW-0472">Membrane</keyword>
<dbReference type="AlphaFoldDB" id="R7QKU6"/>
<evidence type="ECO:0000313" key="10">
    <source>
        <dbReference type="Proteomes" id="UP000012073"/>
    </source>
</evidence>
<dbReference type="OrthoDB" id="2017960at2759"/>
<dbReference type="InterPro" id="IPR051258">
    <property type="entry name" value="Diverse_Substrate_Transporter"/>
</dbReference>
<feature type="compositionally biased region" description="Basic and acidic residues" evidence="6">
    <location>
        <begin position="399"/>
        <end position="421"/>
    </location>
</feature>
<evidence type="ECO:0000256" key="4">
    <source>
        <dbReference type="ARBA" id="ARBA00022989"/>
    </source>
</evidence>
<dbReference type="InterPro" id="IPR000620">
    <property type="entry name" value="EamA_dom"/>
</dbReference>
<gene>
    <name evidence="9" type="ORF">CHC_T00006289001</name>
</gene>
<dbReference type="Gramene" id="CDF38101">
    <property type="protein sequence ID" value="CDF38101"/>
    <property type="gene ID" value="CHC_T00006289001"/>
</dbReference>
<feature type="transmembrane region" description="Helical" evidence="7">
    <location>
        <begin position="283"/>
        <end position="301"/>
    </location>
</feature>
<accession>R7QKU6</accession>
<dbReference type="GO" id="GO:0005886">
    <property type="term" value="C:plasma membrane"/>
    <property type="evidence" value="ECO:0007669"/>
    <property type="project" value="UniProtKB-SubCell"/>
</dbReference>
<evidence type="ECO:0000259" key="8">
    <source>
        <dbReference type="Pfam" id="PF00892"/>
    </source>
</evidence>
<protein>
    <recommendedName>
        <fullName evidence="8">EamA domain-containing protein</fullName>
    </recommendedName>
</protein>
<proteinExistence type="predicted"/>
<feature type="transmembrane region" description="Helical" evidence="7">
    <location>
        <begin position="132"/>
        <end position="156"/>
    </location>
</feature>
<evidence type="ECO:0000256" key="2">
    <source>
        <dbReference type="ARBA" id="ARBA00022475"/>
    </source>
</evidence>
<feature type="region of interest" description="Disordered" evidence="6">
    <location>
        <begin position="1"/>
        <end position="60"/>
    </location>
</feature>
<feature type="transmembrane region" description="Helical" evidence="7">
    <location>
        <begin position="203"/>
        <end position="221"/>
    </location>
</feature>
<evidence type="ECO:0000256" key="1">
    <source>
        <dbReference type="ARBA" id="ARBA00004651"/>
    </source>
</evidence>